<organism evidence="1 2">
    <name type="scientific">Caerostris extrusa</name>
    <name type="common">Bark spider</name>
    <name type="synonym">Caerostris bankana</name>
    <dbReference type="NCBI Taxonomy" id="172846"/>
    <lineage>
        <taxon>Eukaryota</taxon>
        <taxon>Metazoa</taxon>
        <taxon>Ecdysozoa</taxon>
        <taxon>Arthropoda</taxon>
        <taxon>Chelicerata</taxon>
        <taxon>Arachnida</taxon>
        <taxon>Araneae</taxon>
        <taxon>Araneomorphae</taxon>
        <taxon>Entelegynae</taxon>
        <taxon>Araneoidea</taxon>
        <taxon>Araneidae</taxon>
        <taxon>Caerostris</taxon>
    </lineage>
</organism>
<evidence type="ECO:0000313" key="1">
    <source>
        <dbReference type="EMBL" id="GIY95449.1"/>
    </source>
</evidence>
<comment type="caution">
    <text evidence="1">The sequence shown here is derived from an EMBL/GenBank/DDBJ whole genome shotgun (WGS) entry which is preliminary data.</text>
</comment>
<accession>A0AAV4XNR4</accession>
<dbReference type="Proteomes" id="UP001054945">
    <property type="component" value="Unassembled WGS sequence"/>
</dbReference>
<sequence>IQVAWEKTRCSFGSEDAAGKSGEGIEANAHERYFEMEIEHVKELLPILY</sequence>
<dbReference type="AlphaFoldDB" id="A0AAV4XNR4"/>
<evidence type="ECO:0000313" key="2">
    <source>
        <dbReference type="Proteomes" id="UP001054945"/>
    </source>
</evidence>
<gene>
    <name evidence="1" type="ORF">CEXT_269201</name>
</gene>
<protein>
    <submittedName>
        <fullName evidence="1">Uncharacterized protein</fullName>
    </submittedName>
</protein>
<proteinExistence type="predicted"/>
<dbReference type="EMBL" id="BPLR01000524">
    <property type="protein sequence ID" value="GIY95449.1"/>
    <property type="molecule type" value="Genomic_DNA"/>
</dbReference>
<name>A0AAV4XNR4_CAEEX</name>
<keyword evidence="2" id="KW-1185">Reference proteome</keyword>
<reference evidence="1 2" key="1">
    <citation type="submission" date="2021-06" db="EMBL/GenBank/DDBJ databases">
        <title>Caerostris extrusa draft genome.</title>
        <authorList>
            <person name="Kono N."/>
            <person name="Arakawa K."/>
        </authorList>
    </citation>
    <scope>NUCLEOTIDE SEQUENCE [LARGE SCALE GENOMIC DNA]</scope>
</reference>
<feature type="non-terminal residue" evidence="1">
    <location>
        <position position="1"/>
    </location>
</feature>